<protein>
    <submittedName>
        <fullName evidence="3">Uncharacterized protein LOC105367841</fullName>
    </submittedName>
</protein>
<evidence type="ECO:0000313" key="2">
    <source>
        <dbReference type="Proteomes" id="UP000695007"/>
    </source>
</evidence>
<organism evidence="2 3">
    <name type="scientific">Ceratosolen solmsi marchali</name>
    <dbReference type="NCBI Taxonomy" id="326594"/>
    <lineage>
        <taxon>Eukaryota</taxon>
        <taxon>Metazoa</taxon>
        <taxon>Ecdysozoa</taxon>
        <taxon>Arthropoda</taxon>
        <taxon>Hexapoda</taxon>
        <taxon>Insecta</taxon>
        <taxon>Pterygota</taxon>
        <taxon>Neoptera</taxon>
        <taxon>Endopterygota</taxon>
        <taxon>Hymenoptera</taxon>
        <taxon>Apocrita</taxon>
        <taxon>Proctotrupomorpha</taxon>
        <taxon>Chalcidoidea</taxon>
        <taxon>Agaonidae</taxon>
        <taxon>Agaoninae</taxon>
        <taxon>Ceratosolen</taxon>
    </lineage>
</organism>
<name>A0AAJ6YV17_9HYME</name>
<dbReference type="PANTHER" id="PTHR16234:SF5">
    <property type="entry name" value="AFG2-INTERACTING RIBOSOME MATURATION FACTOR"/>
    <property type="match status" value="1"/>
</dbReference>
<dbReference type="KEGG" id="csol:105367841"/>
<keyword evidence="1" id="KW-0175">Coiled coil</keyword>
<gene>
    <name evidence="3" type="primary">LOC105367841</name>
</gene>
<dbReference type="Proteomes" id="UP000695007">
    <property type="component" value="Unplaced"/>
</dbReference>
<evidence type="ECO:0000313" key="3">
    <source>
        <dbReference type="RefSeq" id="XP_011504962.1"/>
    </source>
</evidence>
<dbReference type="Pfam" id="PF15011">
    <property type="entry name" value="CA109-like"/>
    <property type="match status" value="1"/>
</dbReference>
<dbReference type="InterPro" id="IPR029159">
    <property type="entry name" value="CA109-like"/>
</dbReference>
<dbReference type="PANTHER" id="PTHR16234">
    <property type="entry name" value="SIMILAR TO HYPOTHETICAL PROTEIN FLJ20508"/>
    <property type="match status" value="1"/>
</dbReference>
<feature type="coiled-coil region" evidence="1">
    <location>
        <begin position="86"/>
        <end position="113"/>
    </location>
</feature>
<reference evidence="3" key="1">
    <citation type="submission" date="2025-08" db="UniProtKB">
        <authorList>
            <consortium name="RefSeq"/>
        </authorList>
    </citation>
    <scope>IDENTIFICATION</scope>
</reference>
<dbReference type="GO" id="GO:0005634">
    <property type="term" value="C:nucleus"/>
    <property type="evidence" value="ECO:0007669"/>
    <property type="project" value="TreeGrafter"/>
</dbReference>
<sequence length="198" mass="23192">MEKKLLKCLVDFYSKLACLDNNWKELSKSNEKVLNALRNQVEQLRHVTSSEVDNAELFKIEGLRDQLIFKIHAGIDEEIVAIYDTLTQLNNDTQDLKNRLINLERTRSKLSLDHENMSELVNGTTRRPKLNLLLEWAIDACDYYQNIYYRINNSLKALDYKDEQSIQKLAGSFIEKEMPRTKIDRILAYTQFLAQETC</sequence>
<keyword evidence="2" id="KW-1185">Reference proteome</keyword>
<dbReference type="GO" id="GO:0005737">
    <property type="term" value="C:cytoplasm"/>
    <property type="evidence" value="ECO:0007669"/>
    <property type="project" value="TreeGrafter"/>
</dbReference>
<dbReference type="AlphaFoldDB" id="A0AAJ6YV17"/>
<dbReference type="RefSeq" id="XP_011504962.1">
    <property type="nucleotide sequence ID" value="XM_011506660.1"/>
</dbReference>
<accession>A0AAJ6YV17</accession>
<proteinExistence type="predicted"/>
<dbReference type="GeneID" id="105367841"/>
<evidence type="ECO:0000256" key="1">
    <source>
        <dbReference type="SAM" id="Coils"/>
    </source>
</evidence>